<dbReference type="GO" id="GO:0003677">
    <property type="term" value="F:DNA binding"/>
    <property type="evidence" value="ECO:0007669"/>
    <property type="project" value="InterPro"/>
</dbReference>
<name>A0AAP0CRI1_9ASTR</name>
<dbReference type="AlphaFoldDB" id="A0AAP0CRI1"/>
<protein>
    <submittedName>
        <fullName evidence="1">Uncharacterized protein</fullName>
    </submittedName>
</protein>
<comment type="caution">
    <text evidence="1">The sequence shown here is derived from an EMBL/GenBank/DDBJ whole genome shotgun (WGS) entry which is preliminary data.</text>
</comment>
<organism evidence="1 2">
    <name type="scientific">Deinandra increscens subsp. villosa</name>
    <dbReference type="NCBI Taxonomy" id="3103831"/>
    <lineage>
        <taxon>Eukaryota</taxon>
        <taxon>Viridiplantae</taxon>
        <taxon>Streptophyta</taxon>
        <taxon>Embryophyta</taxon>
        <taxon>Tracheophyta</taxon>
        <taxon>Spermatophyta</taxon>
        <taxon>Magnoliopsida</taxon>
        <taxon>eudicotyledons</taxon>
        <taxon>Gunneridae</taxon>
        <taxon>Pentapetalae</taxon>
        <taxon>asterids</taxon>
        <taxon>campanulids</taxon>
        <taxon>Asterales</taxon>
        <taxon>Asteraceae</taxon>
        <taxon>Asteroideae</taxon>
        <taxon>Heliantheae alliance</taxon>
        <taxon>Madieae</taxon>
        <taxon>Madiinae</taxon>
        <taxon>Deinandra</taxon>
    </lineage>
</organism>
<dbReference type="EMBL" id="JBCNJP010000020">
    <property type="protein sequence ID" value="KAK9060801.1"/>
    <property type="molecule type" value="Genomic_DNA"/>
</dbReference>
<sequence>MVRTVNVAFSATPRLKRENFARTKHDSAFSDWKILIGASDWEDYLLNKEGTERYRTHNIPNCSSCPGLYELGIVISVTQTNGKIISKLNPKNIIPVYLGQADNVRTRLQQYGRDGAHLENGWSNGEQNDRKFLRLFSDIFSYGFSIAFRWAPMESKKDAVKTESQLLETFDYAWNLDMNGERRPDDIHKRLNNTVLNHKRVLMAFKKILDFPPKEVGLRIKRCDSPVLENGSSFYTKQNDTNILVKILKFGRSRPTVVSKDCNMNSNNVGTCGVAMDHGSICRRPPVEGRKRCVDHKGMKVDTYIRPTVVSKDCNMNSNNAGTCGVALGHGSVCIRPPVEGRKRCIDHKGMKVNAYVRPTVVSKDCNVNSNNVGTCGVALGDGSICIRPPVEGRKRCVDHKGMKVNAHIRPCLELETGTVCNSQKGCEEIKHEVMTVNEKKSNISGVDSLTCAAITLNGSYCRRKPSKASKFCWQHEAVKAKIND</sequence>
<dbReference type="Pfam" id="PF19239">
    <property type="entry name" value="GIY_YIG_domain"/>
    <property type="match status" value="1"/>
</dbReference>
<dbReference type="Proteomes" id="UP001408789">
    <property type="component" value="Unassembled WGS sequence"/>
</dbReference>
<evidence type="ECO:0000313" key="1">
    <source>
        <dbReference type="EMBL" id="KAK9060801.1"/>
    </source>
</evidence>
<gene>
    <name evidence="1" type="ORF">SSX86_021507</name>
</gene>
<dbReference type="GO" id="GO:0006355">
    <property type="term" value="P:regulation of DNA-templated transcription"/>
    <property type="evidence" value="ECO:0007669"/>
    <property type="project" value="InterPro"/>
</dbReference>
<dbReference type="InterPro" id="IPR038909">
    <property type="entry name" value="Effector_transcript"/>
</dbReference>
<keyword evidence="2" id="KW-1185">Reference proteome</keyword>
<dbReference type="PANTHER" id="PTHR35133:SF1">
    <property type="entry name" value="PROTEIN EFFECTOR OF TRANSCRIPTION 2-RELATED"/>
    <property type="match status" value="1"/>
</dbReference>
<dbReference type="PANTHER" id="PTHR35133">
    <property type="entry name" value="PROTEIN EFFECTOR OF TRANSCRIPTION 2-RELATED"/>
    <property type="match status" value="1"/>
</dbReference>
<reference evidence="1 2" key="1">
    <citation type="submission" date="2024-04" db="EMBL/GenBank/DDBJ databases">
        <title>The reference genome of an endangered Asteraceae, Deinandra increscens subsp. villosa, native to the Central Coast of California.</title>
        <authorList>
            <person name="Guilliams M."/>
            <person name="Hasenstab-Lehman K."/>
            <person name="Meyer R."/>
            <person name="Mcevoy S."/>
        </authorList>
    </citation>
    <scope>NUCLEOTIDE SEQUENCE [LARGE SCALE GENOMIC DNA]</scope>
    <source>
        <tissue evidence="1">Leaf</tissue>
    </source>
</reference>
<proteinExistence type="predicted"/>
<evidence type="ECO:0000313" key="2">
    <source>
        <dbReference type="Proteomes" id="UP001408789"/>
    </source>
</evidence>
<accession>A0AAP0CRI1</accession>